<dbReference type="Pfam" id="PF25601">
    <property type="entry name" value="AAA_lid_14"/>
    <property type="match status" value="1"/>
</dbReference>
<sequence length="628" mass="70768">MARILVVAPYEGLKDLFLEVASGLKKDVHIEVGDLYKGLSIAKELENEGYDVIISRGATAHLLRKHCSLPVVEVKITGYDILRTLTLLRGYSGKIGLMSYFNTIQGADVIGTLLEMNLSFFPINEENEIEIGIKKALKEDVQVIIGDVITTSVATSFGLNAILIASGREAVEDSIYEAEQIDFYTKNEKVNREFFESVIKGYPEGLVGIDSHGDIQMLNDKAEKFLGLKESEIKGQKLIKVIPQLYREDLFRSNLELTETICILGGEQYVLRRLPLKRQGNMLGDILILEETKEVQRIESRIRRSLFTHSAQPKMHFNNLVAINEEMKRQISAANELSKTNTRILIYGEPGTGKQSLAQAIHNESAQKDFPFVFLNCEAYSEQQLEKEIFGFEGAEQKQGVFEAAHNGTLFIDAIGQLPLSIQAKLINVLTENKVTRINGTHAIPVNVRIISANSFNLNSKLETGQFREDLFHLINGATLLIPPLRNRPEDMSELVLWFIASFNARLGKQIVGVRPEVMNQLKKAKWPGNIQQLKNIIERMCMETTGSFIEKNDVGKILDELFLKNDNSDLTSSLININNKTLGELEKEIINQVMEEEGFNQSRAAKRLGINRSTLWRKIKEETKNNE</sequence>
<evidence type="ECO:0000259" key="6">
    <source>
        <dbReference type="PROSITE" id="PS50112"/>
    </source>
</evidence>
<dbReference type="SMART" id="SM00382">
    <property type="entry name" value="AAA"/>
    <property type="match status" value="1"/>
</dbReference>
<evidence type="ECO:0000256" key="1">
    <source>
        <dbReference type="ARBA" id="ARBA00022741"/>
    </source>
</evidence>
<dbReference type="GO" id="GO:0043565">
    <property type="term" value="F:sequence-specific DNA binding"/>
    <property type="evidence" value="ECO:0007669"/>
    <property type="project" value="InterPro"/>
</dbReference>
<dbReference type="PRINTS" id="PR01590">
    <property type="entry name" value="HTHFIS"/>
</dbReference>
<gene>
    <name evidence="7" type="ORF">BA724_15985</name>
</gene>
<keyword evidence="3" id="KW-0805">Transcription regulation</keyword>
<dbReference type="PANTHER" id="PTHR32071">
    <property type="entry name" value="TRANSCRIPTIONAL REGULATORY PROTEIN"/>
    <property type="match status" value="1"/>
</dbReference>
<proteinExistence type="predicted"/>
<dbReference type="SUPFAM" id="SSF46689">
    <property type="entry name" value="Homeodomain-like"/>
    <property type="match status" value="1"/>
</dbReference>
<dbReference type="Gene3D" id="3.40.50.300">
    <property type="entry name" value="P-loop containing nucleotide triphosphate hydrolases"/>
    <property type="match status" value="1"/>
</dbReference>
<dbReference type="InterPro" id="IPR010524">
    <property type="entry name" value="Sig_transdc_resp-reg_PrpR_N"/>
</dbReference>
<dbReference type="InterPro" id="IPR027417">
    <property type="entry name" value="P-loop_NTPase"/>
</dbReference>
<accession>A0A1E7DSU0</accession>
<dbReference type="PROSITE" id="PS50112">
    <property type="entry name" value="PAS"/>
    <property type="match status" value="1"/>
</dbReference>
<dbReference type="PANTHER" id="PTHR32071:SF57">
    <property type="entry name" value="C4-DICARBOXYLATE TRANSPORT TRANSCRIPTIONAL REGULATORY PROTEIN DCTD"/>
    <property type="match status" value="1"/>
</dbReference>
<dbReference type="Gene3D" id="3.30.450.20">
    <property type="entry name" value="PAS domain"/>
    <property type="match status" value="1"/>
</dbReference>
<dbReference type="Gene3D" id="3.40.50.2300">
    <property type="match status" value="1"/>
</dbReference>
<evidence type="ECO:0000256" key="2">
    <source>
        <dbReference type="ARBA" id="ARBA00022840"/>
    </source>
</evidence>
<dbReference type="EMBL" id="MAMP01000006">
    <property type="protein sequence ID" value="OES46085.1"/>
    <property type="molecule type" value="Genomic_DNA"/>
</dbReference>
<keyword evidence="2" id="KW-0067">ATP-binding</keyword>
<keyword evidence="4" id="KW-0804">Transcription</keyword>
<dbReference type="InterPro" id="IPR058031">
    <property type="entry name" value="AAA_lid_NorR"/>
</dbReference>
<dbReference type="InterPro" id="IPR002197">
    <property type="entry name" value="HTH_Fis"/>
</dbReference>
<dbReference type="InterPro" id="IPR002078">
    <property type="entry name" value="Sigma_54_int"/>
</dbReference>
<reference evidence="7 8" key="1">
    <citation type="submission" date="2016-06" db="EMBL/GenBank/DDBJ databases">
        <title>Domibacillus iocasae genome sequencing.</title>
        <authorList>
            <person name="Verma A."/>
            <person name="Pal Y."/>
            <person name="Ojha A.K."/>
            <person name="Krishnamurthi S."/>
        </authorList>
    </citation>
    <scope>NUCLEOTIDE SEQUENCE [LARGE SCALE GENOMIC DNA]</scope>
    <source>
        <strain evidence="7 8">DSM 29979</strain>
    </source>
</reference>
<evidence type="ECO:0000313" key="8">
    <source>
        <dbReference type="Proteomes" id="UP000095658"/>
    </source>
</evidence>
<dbReference type="Pfam" id="PF02954">
    <property type="entry name" value="HTH_8"/>
    <property type="match status" value="1"/>
</dbReference>
<feature type="domain" description="Sigma-54 factor interaction" evidence="5">
    <location>
        <begin position="320"/>
        <end position="543"/>
    </location>
</feature>
<dbReference type="SUPFAM" id="SSF159800">
    <property type="entry name" value="PrpR receptor domain-like"/>
    <property type="match status" value="1"/>
</dbReference>
<dbReference type="Pfam" id="PF06506">
    <property type="entry name" value="PrpR_N"/>
    <property type="match status" value="1"/>
</dbReference>
<dbReference type="SUPFAM" id="SSF55785">
    <property type="entry name" value="PYP-like sensor domain (PAS domain)"/>
    <property type="match status" value="1"/>
</dbReference>
<dbReference type="Pfam" id="PF00989">
    <property type="entry name" value="PAS"/>
    <property type="match status" value="1"/>
</dbReference>
<dbReference type="InterPro" id="IPR003593">
    <property type="entry name" value="AAA+_ATPase"/>
</dbReference>
<dbReference type="InterPro" id="IPR013767">
    <property type="entry name" value="PAS_fold"/>
</dbReference>
<dbReference type="Proteomes" id="UP000095658">
    <property type="component" value="Unassembled WGS sequence"/>
</dbReference>
<dbReference type="PROSITE" id="PS50045">
    <property type="entry name" value="SIGMA54_INTERACT_4"/>
    <property type="match status" value="1"/>
</dbReference>
<dbReference type="RefSeq" id="WP_069937243.1">
    <property type="nucleotide sequence ID" value="NZ_MAMP01000006.1"/>
</dbReference>
<name>A0A1E7DSU0_9BACI</name>
<evidence type="ECO:0000256" key="3">
    <source>
        <dbReference type="ARBA" id="ARBA00023015"/>
    </source>
</evidence>
<dbReference type="OrthoDB" id="9771372at2"/>
<dbReference type="CDD" id="cd00009">
    <property type="entry name" value="AAA"/>
    <property type="match status" value="1"/>
</dbReference>
<dbReference type="GO" id="GO:0006355">
    <property type="term" value="P:regulation of DNA-templated transcription"/>
    <property type="evidence" value="ECO:0007669"/>
    <property type="project" value="InterPro"/>
</dbReference>
<dbReference type="AlphaFoldDB" id="A0A1E7DSU0"/>
<evidence type="ECO:0000259" key="5">
    <source>
        <dbReference type="PROSITE" id="PS50045"/>
    </source>
</evidence>
<dbReference type="InterPro" id="IPR009057">
    <property type="entry name" value="Homeodomain-like_sf"/>
</dbReference>
<dbReference type="Gene3D" id="1.10.8.60">
    <property type="match status" value="1"/>
</dbReference>
<dbReference type="GO" id="GO:0005524">
    <property type="term" value="F:ATP binding"/>
    <property type="evidence" value="ECO:0007669"/>
    <property type="project" value="UniProtKB-KW"/>
</dbReference>
<dbReference type="Pfam" id="PF00158">
    <property type="entry name" value="Sigma54_activat"/>
    <property type="match status" value="1"/>
</dbReference>
<organism evidence="7 8">
    <name type="scientific">Domibacillus iocasae</name>
    <dbReference type="NCBI Taxonomy" id="1714016"/>
    <lineage>
        <taxon>Bacteria</taxon>
        <taxon>Bacillati</taxon>
        <taxon>Bacillota</taxon>
        <taxon>Bacilli</taxon>
        <taxon>Bacillales</taxon>
        <taxon>Bacillaceae</taxon>
        <taxon>Domibacillus</taxon>
    </lineage>
</organism>
<comment type="caution">
    <text evidence="7">The sequence shown here is derived from an EMBL/GenBank/DDBJ whole genome shotgun (WGS) entry which is preliminary data.</text>
</comment>
<dbReference type="SUPFAM" id="SSF52540">
    <property type="entry name" value="P-loop containing nucleoside triphosphate hydrolases"/>
    <property type="match status" value="1"/>
</dbReference>
<keyword evidence="1" id="KW-0547">Nucleotide-binding</keyword>
<keyword evidence="8" id="KW-1185">Reference proteome</keyword>
<dbReference type="Gene3D" id="3.40.50.10660">
    <property type="entry name" value="PrpR receptor domain-like"/>
    <property type="match status" value="1"/>
</dbReference>
<feature type="domain" description="PAS" evidence="6">
    <location>
        <begin position="191"/>
        <end position="249"/>
    </location>
</feature>
<dbReference type="SMART" id="SM00091">
    <property type="entry name" value="PAS"/>
    <property type="match status" value="1"/>
</dbReference>
<dbReference type="InterPro" id="IPR000014">
    <property type="entry name" value="PAS"/>
</dbReference>
<evidence type="ECO:0000256" key="4">
    <source>
        <dbReference type="ARBA" id="ARBA00023163"/>
    </source>
</evidence>
<evidence type="ECO:0000313" key="7">
    <source>
        <dbReference type="EMBL" id="OES46085.1"/>
    </source>
</evidence>
<dbReference type="NCBIfam" id="TIGR00229">
    <property type="entry name" value="sensory_box"/>
    <property type="match status" value="1"/>
</dbReference>
<dbReference type="GO" id="GO:0000156">
    <property type="term" value="F:phosphorelay response regulator activity"/>
    <property type="evidence" value="ECO:0007669"/>
    <property type="project" value="InterPro"/>
</dbReference>
<protein>
    <submittedName>
        <fullName evidence="7">Sigma-54-dependent Fis family transcriptional regulator</fullName>
    </submittedName>
</protein>
<dbReference type="CDD" id="cd00130">
    <property type="entry name" value="PAS"/>
    <property type="match status" value="1"/>
</dbReference>
<dbReference type="Gene3D" id="1.10.10.60">
    <property type="entry name" value="Homeodomain-like"/>
    <property type="match status" value="1"/>
</dbReference>
<dbReference type="InterPro" id="IPR035965">
    <property type="entry name" value="PAS-like_dom_sf"/>
</dbReference>
<dbReference type="STRING" id="1714016.BA724_15985"/>